<feature type="compositionally biased region" description="Basic and acidic residues" evidence="1">
    <location>
        <begin position="48"/>
        <end position="62"/>
    </location>
</feature>
<dbReference type="AlphaFoldDB" id="A0A0S1SF74"/>
<sequence length="182" mass="20958">MNTFEHGHPWSLREHRFLHFEGEQPKAEQPSPEAKNERPAQGSSYADRAQERQQRVQEHLQQESLEKDLFERTQRAVDAVRTKVEQGQPVTAVDLRPLRDVMYEVRQKFDGTSAVVQVEKILGTVGQSVQMKGPDGTNYRLLVDRIDNPQDQTERGGFNFYFMLVKEDRNGLGTPIVRDGPR</sequence>
<feature type="compositionally biased region" description="Basic and acidic residues" evidence="1">
    <location>
        <begin position="1"/>
        <end position="26"/>
    </location>
</feature>
<dbReference type="KEGG" id="prf:PeribacterA2_0589"/>
<evidence type="ECO:0000313" key="2">
    <source>
        <dbReference type="EMBL" id="ALM13272.1"/>
    </source>
</evidence>
<dbReference type="EMBL" id="CP013065">
    <property type="protein sequence ID" value="ALM13272.1"/>
    <property type="molecule type" value="Genomic_DNA"/>
</dbReference>
<organism evidence="2 3">
    <name type="scientific">Candidatus Peribacter riflensis</name>
    <dbReference type="NCBI Taxonomy" id="1735162"/>
    <lineage>
        <taxon>Bacteria</taxon>
        <taxon>Candidatus Peregrinibacteriota</taxon>
        <taxon>Candidatus Peribacteria</taxon>
        <taxon>Candidatus Peribacterales</taxon>
        <taxon>Candidatus Peribacteraceae</taxon>
        <taxon>Candidatus Peribacter</taxon>
    </lineage>
</organism>
<proteinExistence type="predicted"/>
<evidence type="ECO:0000313" key="3">
    <source>
        <dbReference type="Proteomes" id="UP000069135"/>
    </source>
</evidence>
<accession>A0A0S1SF74</accession>
<feature type="region of interest" description="Disordered" evidence="1">
    <location>
        <begin position="1"/>
        <end position="62"/>
    </location>
</feature>
<accession>A0A0S1SWI3</accession>
<reference evidence="2 3" key="2">
    <citation type="journal article" date="2016" name="PeerJ">
        <title>Analysis of five complete genome sequences for members of the class Peribacteria in the recently recognized Peregrinibacteria bacterial phylum.</title>
        <authorList>
            <person name="Anantharaman K."/>
            <person name="Brown C.T."/>
            <person name="Burstein D."/>
            <person name="Castelle C.J."/>
            <person name="Probst A.J."/>
            <person name="Thomas B.C."/>
            <person name="Williams K.H."/>
            <person name="Banfield J.F."/>
        </authorList>
    </citation>
    <scope>NUCLEOTIDE SEQUENCE [LARGE SCALE GENOMIC DNA]</scope>
    <source>
        <strain evidence="2">RIFOXYD1_FULL_PER-ii_59_16</strain>
    </source>
</reference>
<evidence type="ECO:0000256" key="1">
    <source>
        <dbReference type="SAM" id="MobiDB-lite"/>
    </source>
</evidence>
<gene>
    <name evidence="2" type="ORF">PeribacterD1_0589</name>
</gene>
<dbReference type="Proteomes" id="UP000069135">
    <property type="component" value="Chromosome"/>
</dbReference>
<accession>A0A0S1SS57</accession>
<accession>A0A0S1SKV9</accession>
<accession>A0A0S1SNF7</accession>
<reference evidence="3" key="1">
    <citation type="submission" date="2015-10" db="EMBL/GenBank/DDBJ databases">
        <title>Analysis of five complete genome sequences for members of the class Peribacteria in the recently recognized Peregrinibacteria bacterial phylum.</title>
        <authorList>
            <person name="Anantharaman K."/>
            <person name="Brown C.T."/>
            <person name="Burstein D."/>
            <person name="Castelle C.J."/>
            <person name="Probst A.J."/>
            <person name="Thomas B.C."/>
            <person name="Williams K.H."/>
            <person name="Banfield J.F."/>
        </authorList>
    </citation>
    <scope>NUCLEOTIDE SEQUENCE [LARGE SCALE GENOMIC DNA]</scope>
</reference>
<name>A0A0S1SF74_9BACT</name>
<protein>
    <submittedName>
        <fullName evidence="2">Uncharacterized protein</fullName>
    </submittedName>
</protein>